<dbReference type="CDD" id="cd06223">
    <property type="entry name" value="PRTases_typeI"/>
    <property type="match status" value="1"/>
</dbReference>
<name>A0A1E3RS39_9MYCO</name>
<gene>
    <name evidence="1" type="ORF">BHQ17_16235</name>
</gene>
<comment type="caution">
    <text evidence="1">The sequence shown here is derived from an EMBL/GenBank/DDBJ whole genome shotgun (WGS) entry which is preliminary data.</text>
</comment>
<dbReference type="EMBL" id="MIGZ01000095">
    <property type="protein sequence ID" value="ODQ92668.1"/>
    <property type="molecule type" value="Genomic_DNA"/>
</dbReference>
<accession>A0A1E3RS39</accession>
<reference evidence="2" key="1">
    <citation type="submission" date="2016-09" db="EMBL/GenBank/DDBJ databases">
        <authorList>
            <person name="Greninger A.L."/>
            <person name="Jerome K.R."/>
            <person name="Mcnair B."/>
            <person name="Wallis C."/>
            <person name="Fang F."/>
        </authorList>
    </citation>
    <scope>NUCLEOTIDE SEQUENCE [LARGE SCALE GENOMIC DNA]</scope>
    <source>
        <strain evidence="2">M7</strain>
    </source>
</reference>
<dbReference type="InterPro" id="IPR029057">
    <property type="entry name" value="PRTase-like"/>
</dbReference>
<evidence type="ECO:0008006" key="3">
    <source>
        <dbReference type="Google" id="ProtNLM"/>
    </source>
</evidence>
<sequence length="66" mass="6736">MTAANSAYRVAALDGAWEPPDLSGVTGPVLLVDDVTDTGWTLTMASRVVRAAGATEVLPFALASTS</sequence>
<dbReference type="SUPFAM" id="SSF53271">
    <property type="entry name" value="PRTase-like"/>
    <property type="match status" value="1"/>
</dbReference>
<dbReference type="Proteomes" id="UP000094243">
    <property type="component" value="Unassembled WGS sequence"/>
</dbReference>
<dbReference type="InterPro" id="IPR000836">
    <property type="entry name" value="PRTase_dom"/>
</dbReference>
<dbReference type="AlphaFoldDB" id="A0A1E3RS39"/>
<keyword evidence="2" id="KW-1185">Reference proteome</keyword>
<organism evidence="1 2">
    <name type="scientific">Mycolicibacterium holsaticum</name>
    <dbReference type="NCBI Taxonomy" id="152142"/>
    <lineage>
        <taxon>Bacteria</taxon>
        <taxon>Bacillati</taxon>
        <taxon>Actinomycetota</taxon>
        <taxon>Actinomycetes</taxon>
        <taxon>Mycobacteriales</taxon>
        <taxon>Mycobacteriaceae</taxon>
        <taxon>Mycolicibacterium</taxon>
    </lineage>
</organism>
<proteinExistence type="predicted"/>
<protein>
    <recommendedName>
        <fullName evidence="3">Phosphoribosyltransferase domain-containing protein</fullName>
    </recommendedName>
</protein>
<evidence type="ECO:0000313" key="2">
    <source>
        <dbReference type="Proteomes" id="UP000094243"/>
    </source>
</evidence>
<evidence type="ECO:0000313" key="1">
    <source>
        <dbReference type="EMBL" id="ODQ92668.1"/>
    </source>
</evidence>
<dbReference type="Gene3D" id="3.40.50.2020">
    <property type="match status" value="1"/>
</dbReference>